<dbReference type="GO" id="GO:0003746">
    <property type="term" value="F:translation elongation factor activity"/>
    <property type="evidence" value="ECO:0007669"/>
    <property type="project" value="UniProtKB-KW"/>
</dbReference>
<keyword evidence="3" id="KW-1185">Reference proteome</keyword>
<dbReference type="Gene3D" id="3.10.50.30">
    <property type="entry name" value="Transcription elongation factor, GreA/GreB, C-terminal domain"/>
    <property type="match status" value="1"/>
</dbReference>
<evidence type="ECO:0000313" key="2">
    <source>
        <dbReference type="EMBL" id="ROS01383.1"/>
    </source>
</evidence>
<dbReference type="GO" id="GO:0003677">
    <property type="term" value="F:DNA binding"/>
    <property type="evidence" value="ECO:0007669"/>
    <property type="project" value="InterPro"/>
</dbReference>
<organism evidence="2 3">
    <name type="scientific">Sinobacterium caligoides</name>
    <dbReference type="NCBI Taxonomy" id="933926"/>
    <lineage>
        <taxon>Bacteria</taxon>
        <taxon>Pseudomonadati</taxon>
        <taxon>Pseudomonadota</taxon>
        <taxon>Gammaproteobacteria</taxon>
        <taxon>Cellvibrionales</taxon>
        <taxon>Spongiibacteraceae</taxon>
        <taxon>Sinobacterium</taxon>
    </lineage>
</organism>
<gene>
    <name evidence="2" type="ORF">EDC56_1824</name>
</gene>
<keyword evidence="2" id="KW-0251">Elongation factor</keyword>
<dbReference type="Proteomes" id="UP000275394">
    <property type="component" value="Unassembled WGS sequence"/>
</dbReference>
<dbReference type="GO" id="GO:0070063">
    <property type="term" value="F:RNA polymerase binding"/>
    <property type="evidence" value="ECO:0007669"/>
    <property type="project" value="InterPro"/>
</dbReference>
<dbReference type="PIRSF" id="PIRSF006092">
    <property type="entry name" value="GreA_GreB"/>
    <property type="match status" value="1"/>
</dbReference>
<evidence type="ECO:0000259" key="1">
    <source>
        <dbReference type="Pfam" id="PF01272"/>
    </source>
</evidence>
<accession>A0A3N2DNK3</accession>
<dbReference type="GO" id="GO:0032784">
    <property type="term" value="P:regulation of DNA-templated transcription elongation"/>
    <property type="evidence" value="ECO:0007669"/>
    <property type="project" value="InterPro"/>
</dbReference>
<dbReference type="OrthoDB" id="5293337at2"/>
<comment type="caution">
    <text evidence="2">The sequence shown here is derived from an EMBL/GenBank/DDBJ whole genome shotgun (WGS) entry which is preliminary data.</text>
</comment>
<dbReference type="RefSeq" id="WP_123712181.1">
    <property type="nucleotide sequence ID" value="NZ_RKHR01000004.1"/>
</dbReference>
<sequence length="160" mass="17458">MNKEHLLQHIIASLEALKQVAIDAAMQAYRSATDDENVAENKYDTLGLEASYLAQGQAERVDACEADLAAYRQLALALKEQHTVIALGSLVRLIDDEAHSQWFLLGPAAGGHKVVFEDKTIMLITPSSPLGRELLGKEVFDEVVTTVATKRSHFEIAAVS</sequence>
<keyword evidence="2" id="KW-0648">Protein biosynthesis</keyword>
<reference evidence="2 3" key="1">
    <citation type="submission" date="2018-11" db="EMBL/GenBank/DDBJ databases">
        <title>Genomic Encyclopedia of Type Strains, Phase IV (KMG-IV): sequencing the most valuable type-strain genomes for metagenomic binning, comparative biology and taxonomic classification.</title>
        <authorList>
            <person name="Goeker M."/>
        </authorList>
    </citation>
    <scope>NUCLEOTIDE SEQUENCE [LARGE SCALE GENOMIC DNA]</scope>
    <source>
        <strain evidence="2 3">DSM 100316</strain>
    </source>
</reference>
<name>A0A3N2DNK3_9GAMM</name>
<evidence type="ECO:0000313" key="3">
    <source>
        <dbReference type="Proteomes" id="UP000275394"/>
    </source>
</evidence>
<proteinExistence type="predicted"/>
<dbReference type="InterPro" id="IPR001437">
    <property type="entry name" value="Tscrpt_elong_fac_GreA/B_C"/>
</dbReference>
<dbReference type="InterPro" id="IPR023459">
    <property type="entry name" value="Tscrpt_elong_fac_GreA/B_fam"/>
</dbReference>
<dbReference type="SUPFAM" id="SSF54534">
    <property type="entry name" value="FKBP-like"/>
    <property type="match status" value="1"/>
</dbReference>
<dbReference type="Pfam" id="PF01272">
    <property type="entry name" value="GreA_GreB"/>
    <property type="match status" value="1"/>
</dbReference>
<protein>
    <submittedName>
        <fullName evidence="2">GreA/GreB family elongation factor</fullName>
    </submittedName>
</protein>
<dbReference type="AlphaFoldDB" id="A0A3N2DNK3"/>
<feature type="domain" description="Transcription elongation factor GreA/GreB C-terminal" evidence="1">
    <location>
        <begin position="81"/>
        <end position="160"/>
    </location>
</feature>
<dbReference type="InterPro" id="IPR036953">
    <property type="entry name" value="GreA/GreB_C_sf"/>
</dbReference>
<dbReference type="EMBL" id="RKHR01000004">
    <property type="protein sequence ID" value="ROS01383.1"/>
    <property type="molecule type" value="Genomic_DNA"/>
</dbReference>